<gene>
    <name evidence="3" type="ORF">CCMP2556_LOCUS31248</name>
</gene>
<feature type="region of interest" description="Disordered" evidence="2">
    <location>
        <begin position="225"/>
        <end position="374"/>
    </location>
</feature>
<dbReference type="Proteomes" id="UP001642484">
    <property type="component" value="Unassembled WGS sequence"/>
</dbReference>
<name>A0ABP0NIY8_9DINO</name>
<feature type="coiled-coil region" evidence="1">
    <location>
        <begin position="744"/>
        <end position="771"/>
    </location>
</feature>
<evidence type="ECO:0000256" key="1">
    <source>
        <dbReference type="SAM" id="Coils"/>
    </source>
</evidence>
<feature type="compositionally biased region" description="Pro residues" evidence="2">
    <location>
        <begin position="317"/>
        <end position="326"/>
    </location>
</feature>
<accession>A0ABP0NIY8</accession>
<evidence type="ECO:0000313" key="4">
    <source>
        <dbReference type="Proteomes" id="UP001642484"/>
    </source>
</evidence>
<keyword evidence="4" id="KW-1185">Reference proteome</keyword>
<feature type="compositionally biased region" description="Basic and acidic residues" evidence="2">
    <location>
        <begin position="10"/>
        <end position="27"/>
    </location>
</feature>
<dbReference type="EMBL" id="CAXAMN010021806">
    <property type="protein sequence ID" value="CAK9063586.1"/>
    <property type="molecule type" value="Genomic_DNA"/>
</dbReference>
<comment type="caution">
    <text evidence="3">The sequence shown here is derived from an EMBL/GenBank/DDBJ whole genome shotgun (WGS) entry which is preliminary data.</text>
</comment>
<feature type="compositionally biased region" description="Basic and acidic residues" evidence="2">
    <location>
        <begin position="1172"/>
        <end position="1203"/>
    </location>
</feature>
<feature type="region of interest" description="Disordered" evidence="2">
    <location>
        <begin position="1"/>
        <end position="45"/>
    </location>
</feature>
<evidence type="ECO:0000256" key="2">
    <source>
        <dbReference type="SAM" id="MobiDB-lite"/>
    </source>
</evidence>
<organism evidence="3 4">
    <name type="scientific">Durusdinium trenchii</name>
    <dbReference type="NCBI Taxonomy" id="1381693"/>
    <lineage>
        <taxon>Eukaryota</taxon>
        <taxon>Sar</taxon>
        <taxon>Alveolata</taxon>
        <taxon>Dinophyceae</taxon>
        <taxon>Suessiales</taxon>
        <taxon>Symbiodiniaceae</taxon>
        <taxon>Durusdinium</taxon>
    </lineage>
</organism>
<keyword evidence="1" id="KW-0175">Coiled coil</keyword>
<feature type="compositionally biased region" description="Basic and acidic residues" evidence="2">
    <location>
        <begin position="231"/>
        <end position="241"/>
    </location>
</feature>
<evidence type="ECO:0000313" key="3">
    <source>
        <dbReference type="EMBL" id="CAK9063586.1"/>
    </source>
</evidence>
<reference evidence="3 4" key="1">
    <citation type="submission" date="2024-02" db="EMBL/GenBank/DDBJ databases">
        <authorList>
            <person name="Chen Y."/>
            <person name="Shah S."/>
            <person name="Dougan E. K."/>
            <person name="Thang M."/>
            <person name="Chan C."/>
        </authorList>
    </citation>
    <scope>NUCLEOTIDE SEQUENCE [LARGE SCALE GENOMIC DNA]</scope>
</reference>
<sequence>MSLLGSLAKDSSETGEDVKMDSDRESNVGDGDGDSQSGNSEDVDLSFPDNVCHMCEQQFGAEDEDAPEGHSCTVQASKGDSDGTCQCLKCVYIKRGSFKGIKLRAFIVMMKRSPPLRRKFRALRKRHVQVLCKNPKARPRHEQVDVKLFVKKTSSKYVDFRQEGDWYPLKEFFDMKADAETKKKLRSIVQKRTWLEKRGFKIQKDETGVDGVVVMPDGGRKKILVGTRMAATKEKRVEHEGQTGQDEAFDKSKSGLKVESQTQEEVAQNLKDVSDNDEEMVDPERDQESDSEESGFGLELKKTKKRAAPKKAAAPATMPPPMPTPPSQATSAGLADALSEATSQAQSAATESMRSSRSAPSNRVSGKGGNGKVNEKTLQQTNALLVSLQQIASPLHLWQQPARCKDADVKVRKALDRCGLLETADTDEATKLQNELSRVATRVSEWIELIAQFKNEDSKESKQPMSSTLSTHASQLCTCLEGQSADCVKAILLDLGKMLIEACLSNETPGSDERAAFFHFISMEPITEDELPASPGMFNLGLVLKKKICDGGILLQIQASLFNSWIDKLRTVPSDVTSLILSSLPTKYNIAEVLRIPKPDSEEKLAALTIDDTALSTNSTGMSIRVLTDLQKLYACHMMSDEEKPLHSFGPSEKNLMKRRVAVDHYSARLNLLFRSNNALRKMWAEGINLSKTSISNEQANAMCKDLLVKGASLRDVLKSESDPILTPELRELISGCRNFVDVAANLDDSMHDAKKDMNSLLDEIKTLCDDKTGSVISTNIVEWLSKQWNLDSDIPAEEVDLLLNSLEPLPKIAQALSLRGEILSTFLKVDNGAYGHLVIMLQKIVDFGQASLKAEDKALSLASSLSCELQERLKKAANLGGSLPSWIEAVKSAATRFQGKIQDCGIAKLKGLLAAENGVSAAREFLSTLTFGPGDNLYAAAEVLKQHELMQKSVTNPPGDMPSFVKQVSGVMTIACLDLPMLGSLLPDELLSVQNYLDHVSDVLGTEVETVQTSLTDLETLIKKYRPVLEAVEFWQPDKMDSVAWMFEGSTNVNKDTEEIIKQRENLVSSITPLQMVYQGKHVVKHFERLAKLMTTNPGVVRKLQEATDAAGKIIATMMIVDIVLNETKYPKVNESYRKVCSFMAKKFGLSPPDMAPMVKTKVDALVSKAAKSDKTKADSTKPEGSKSQKRKAEGEAKEPAKKVQKNKSAKK</sequence>
<feature type="compositionally biased region" description="Basic residues" evidence="2">
    <location>
        <begin position="1204"/>
        <end position="1213"/>
    </location>
</feature>
<feature type="compositionally biased region" description="Polar residues" evidence="2">
    <location>
        <begin position="353"/>
        <end position="364"/>
    </location>
</feature>
<feature type="region of interest" description="Disordered" evidence="2">
    <location>
        <begin position="1170"/>
        <end position="1213"/>
    </location>
</feature>
<protein>
    <submittedName>
        <fullName evidence="3">Uncharacterized protein</fullName>
    </submittedName>
</protein>
<feature type="compositionally biased region" description="Low complexity" evidence="2">
    <location>
        <begin position="339"/>
        <end position="352"/>
    </location>
</feature>
<proteinExistence type="predicted"/>